<dbReference type="PANTHER" id="PTHR43235:SF1">
    <property type="entry name" value="GLUTAMINE AMIDOTRANSFERASE PB2B2.05-RELATED"/>
    <property type="match status" value="1"/>
</dbReference>
<organism evidence="1 2">
    <name type="scientific">Floricoccus penangensis</name>
    <dbReference type="NCBI Taxonomy" id="1859475"/>
    <lineage>
        <taxon>Bacteria</taxon>
        <taxon>Bacillati</taxon>
        <taxon>Bacillota</taxon>
        <taxon>Bacilli</taxon>
        <taxon>Lactobacillales</taxon>
        <taxon>Streptococcaceae</taxon>
        <taxon>Floricoccus</taxon>
    </lineage>
</organism>
<evidence type="ECO:0000313" key="2">
    <source>
        <dbReference type="Proteomes" id="UP000177273"/>
    </source>
</evidence>
<proteinExistence type="predicted"/>
<dbReference type="GO" id="GO:0033969">
    <property type="term" value="F:gamma-glutamyl-gamma-aminobutyrate hydrolase activity"/>
    <property type="evidence" value="ECO:0007669"/>
    <property type="project" value="TreeGrafter"/>
</dbReference>
<name>A0A9Q5JHF2_9LACT</name>
<comment type="caution">
    <text evidence="1">The sequence shown here is derived from an EMBL/GenBank/DDBJ whole genome shotgun (WGS) entry which is preliminary data.</text>
</comment>
<keyword evidence="2" id="KW-1185">Reference proteome</keyword>
<dbReference type="InterPro" id="IPR011697">
    <property type="entry name" value="Peptidase_C26"/>
</dbReference>
<dbReference type="EMBL" id="MKIQ01000023">
    <property type="protein sequence ID" value="OFI47256.1"/>
    <property type="molecule type" value="Genomic_DNA"/>
</dbReference>
<reference evidence="2" key="1">
    <citation type="submission" date="2016-09" db="EMBL/GenBank/DDBJ databases">
        <title>Draft genome sequence of a novel species of the family Streptococcaceae isolated from flowers.</title>
        <authorList>
            <person name="Chuah L.-O."/>
            <person name="Yap K.-P."/>
            <person name="Thong K.L."/>
            <person name="Liong M.T."/>
            <person name="Ahmad R."/>
            <person name="Rusul G."/>
        </authorList>
    </citation>
    <scope>NUCLEOTIDE SEQUENCE [LARGE SCALE GENOMIC DNA]</scope>
    <source>
        <strain evidence="2">HibF3</strain>
    </source>
</reference>
<dbReference type="AlphaFoldDB" id="A0A9Q5JHF2"/>
<dbReference type="OrthoDB" id="9813383at2"/>
<dbReference type="Pfam" id="PF07722">
    <property type="entry name" value="Peptidase_C26"/>
    <property type="match status" value="1"/>
</dbReference>
<dbReference type="InterPro" id="IPR029062">
    <property type="entry name" value="Class_I_gatase-like"/>
</dbReference>
<dbReference type="Proteomes" id="UP000177273">
    <property type="component" value="Unassembled WGS sequence"/>
</dbReference>
<dbReference type="InterPro" id="IPR044668">
    <property type="entry name" value="PuuD-like"/>
</dbReference>
<sequence length="235" mass="26563">MAIIGIAGTTYYGEDEVPFHGNKVIYTRKGFVDAIQAMGHIPLIIPNDKPERATDYINIVDKLILMGGEDVSPQCYNEEPDKLLGNTNPERDIFEFALIEAALDQEKSIFGVCRGLQVLNVKFGGTLFQDVSYTGTKIKHMQVPTKQRFPTHSIEVKSDSVLDFLGQKHMVNSFHHQSIKQLADNFTAIAHAKDGIIEAISDEQRKIIAVQWHPEATWHRFDKDKALFSYFLNDL</sequence>
<dbReference type="PROSITE" id="PS51273">
    <property type="entry name" value="GATASE_TYPE_1"/>
    <property type="match status" value="1"/>
</dbReference>
<dbReference type="GO" id="GO:0006598">
    <property type="term" value="P:polyamine catabolic process"/>
    <property type="evidence" value="ECO:0007669"/>
    <property type="project" value="TreeGrafter"/>
</dbReference>
<keyword evidence="1" id="KW-0378">Hydrolase</keyword>
<dbReference type="SUPFAM" id="SSF52317">
    <property type="entry name" value="Class I glutamine amidotransferase-like"/>
    <property type="match status" value="1"/>
</dbReference>
<protein>
    <submittedName>
        <fullName evidence="1">Gamma-glutamyl-gamma-aminobutyrate hydrolase</fullName>
    </submittedName>
</protein>
<gene>
    <name evidence="1" type="ORF">BG262_01120</name>
</gene>
<accession>A0A9Q5JHF2</accession>
<dbReference type="PANTHER" id="PTHR43235">
    <property type="entry name" value="GLUTAMINE AMIDOTRANSFERASE PB2B2.05-RELATED"/>
    <property type="match status" value="1"/>
</dbReference>
<dbReference type="CDD" id="cd01745">
    <property type="entry name" value="GATase1_2"/>
    <property type="match status" value="1"/>
</dbReference>
<dbReference type="Gene3D" id="3.40.50.880">
    <property type="match status" value="1"/>
</dbReference>
<dbReference type="GO" id="GO:0005829">
    <property type="term" value="C:cytosol"/>
    <property type="evidence" value="ECO:0007669"/>
    <property type="project" value="TreeGrafter"/>
</dbReference>
<dbReference type="RefSeq" id="WP_070787557.1">
    <property type="nucleotide sequence ID" value="NZ_MKIQ01000023.1"/>
</dbReference>
<evidence type="ECO:0000313" key="1">
    <source>
        <dbReference type="EMBL" id="OFI47256.1"/>
    </source>
</evidence>